<gene>
    <name evidence="2" type="ORF">BG015_006910</name>
</gene>
<name>A0A9P5VES4_9FUNG</name>
<dbReference type="EMBL" id="JAAAUQ010000034">
    <property type="protein sequence ID" value="KAF9156174.1"/>
    <property type="molecule type" value="Genomic_DNA"/>
</dbReference>
<dbReference type="PANTHER" id="PTHR32251">
    <property type="entry name" value="3-OXO-5-ALPHA-STEROID 4-DEHYDROGENASE"/>
    <property type="match status" value="1"/>
</dbReference>
<organism evidence="2 3">
    <name type="scientific">Linnemannia schmuckeri</name>
    <dbReference type="NCBI Taxonomy" id="64567"/>
    <lineage>
        <taxon>Eukaryota</taxon>
        <taxon>Fungi</taxon>
        <taxon>Fungi incertae sedis</taxon>
        <taxon>Mucoromycota</taxon>
        <taxon>Mortierellomycotina</taxon>
        <taxon>Mortierellomycetes</taxon>
        <taxon>Mortierellales</taxon>
        <taxon>Mortierellaceae</taxon>
        <taxon>Linnemannia</taxon>
    </lineage>
</organism>
<comment type="caution">
    <text evidence="2">The sequence shown here is derived from an EMBL/GenBank/DDBJ whole genome shotgun (WGS) entry which is preliminary data.</text>
</comment>
<dbReference type="Pfam" id="PF06966">
    <property type="entry name" value="DUF1295"/>
    <property type="match status" value="1"/>
</dbReference>
<feature type="transmembrane region" description="Helical" evidence="1">
    <location>
        <begin position="242"/>
        <end position="265"/>
    </location>
</feature>
<keyword evidence="1" id="KW-0812">Transmembrane</keyword>
<dbReference type="PANTHER" id="PTHR32251:SF17">
    <property type="entry name" value="STEROID 5-ALPHA REDUCTASE C-TERMINAL DOMAIN-CONTAINING PROTEIN"/>
    <property type="match status" value="1"/>
</dbReference>
<proteinExistence type="predicted"/>
<dbReference type="GO" id="GO:0016020">
    <property type="term" value="C:membrane"/>
    <property type="evidence" value="ECO:0007669"/>
    <property type="project" value="TreeGrafter"/>
</dbReference>
<feature type="transmembrane region" description="Helical" evidence="1">
    <location>
        <begin position="212"/>
        <end position="230"/>
    </location>
</feature>
<reference evidence="2" key="1">
    <citation type="journal article" date="2020" name="Fungal Divers.">
        <title>Resolving the Mortierellaceae phylogeny through synthesis of multi-gene phylogenetics and phylogenomics.</title>
        <authorList>
            <person name="Vandepol N."/>
            <person name="Liber J."/>
            <person name="Desiro A."/>
            <person name="Na H."/>
            <person name="Kennedy M."/>
            <person name="Barry K."/>
            <person name="Grigoriev I.V."/>
            <person name="Miller A.N."/>
            <person name="O'Donnell K."/>
            <person name="Stajich J.E."/>
            <person name="Bonito G."/>
        </authorList>
    </citation>
    <scope>NUCLEOTIDE SEQUENCE</scope>
    <source>
        <strain evidence="2">NRRL 6426</strain>
    </source>
</reference>
<evidence type="ECO:0000313" key="3">
    <source>
        <dbReference type="Proteomes" id="UP000748756"/>
    </source>
</evidence>
<keyword evidence="1" id="KW-0472">Membrane</keyword>
<keyword evidence="3" id="KW-1185">Reference proteome</keyword>
<dbReference type="PROSITE" id="PS50244">
    <property type="entry name" value="S5A_REDUCTASE"/>
    <property type="match status" value="1"/>
</dbReference>
<feature type="transmembrane region" description="Helical" evidence="1">
    <location>
        <begin position="83"/>
        <end position="101"/>
    </location>
</feature>
<feature type="transmembrane region" description="Helical" evidence="1">
    <location>
        <begin position="162"/>
        <end position="178"/>
    </location>
</feature>
<dbReference type="AlphaFoldDB" id="A0A9P5VES4"/>
<feature type="transmembrane region" description="Helical" evidence="1">
    <location>
        <begin position="122"/>
        <end position="142"/>
    </location>
</feature>
<dbReference type="OrthoDB" id="67965at2759"/>
<protein>
    <recommendedName>
        <fullName evidence="4">Steroid 5-alpha reductase C-terminal domain-containing protein</fullName>
    </recommendedName>
</protein>
<evidence type="ECO:0000256" key="1">
    <source>
        <dbReference type="SAM" id="Phobius"/>
    </source>
</evidence>
<feature type="transmembrane region" description="Helical" evidence="1">
    <location>
        <begin position="13"/>
        <end position="34"/>
    </location>
</feature>
<sequence>MDPSYFTQVGKDLVPILLADFGIQLIGWSISAFLQTEKFYDLAESTSFILCTFLSLYKPWDENSIWTDGKDLGILRAIHPRQIIASGTTVVRAAYLGSFLFSRALRHGDKRFSKIKKLPGRFLIYWLVQGIWVALTALPVYMTNSIPASIHPNLELQDYIGIALWGSGFVFEVIANYQKQKWRKEVGRDYKRSFISTGLWSLSRHPNYFGECLLWFGSYFFCSSAFPAALENPAPIMSYWMSRLAVFSPMFVTFLITRVSGIPLLERENDRRLKDVVAYWKYKKATSMFVPTLPRRNVE</sequence>
<dbReference type="Proteomes" id="UP000748756">
    <property type="component" value="Unassembled WGS sequence"/>
</dbReference>
<accession>A0A9P5VES4</accession>
<dbReference type="Gene3D" id="1.20.120.1630">
    <property type="match status" value="1"/>
</dbReference>
<evidence type="ECO:0008006" key="4">
    <source>
        <dbReference type="Google" id="ProtNLM"/>
    </source>
</evidence>
<evidence type="ECO:0000313" key="2">
    <source>
        <dbReference type="EMBL" id="KAF9156174.1"/>
    </source>
</evidence>
<keyword evidence="1" id="KW-1133">Transmembrane helix</keyword>
<dbReference type="InterPro" id="IPR010721">
    <property type="entry name" value="UstE-like"/>
</dbReference>